<dbReference type="PROSITE" id="PS50104">
    <property type="entry name" value="TIR"/>
    <property type="match status" value="1"/>
</dbReference>
<dbReference type="Pfam" id="PF13676">
    <property type="entry name" value="TIR_2"/>
    <property type="match status" value="1"/>
</dbReference>
<accession>A0A1E3WAZ4</accession>
<comment type="caution">
    <text evidence="3">The sequence shown here is derived from an EMBL/GenBank/DDBJ whole genome shotgun (WGS) entry which is preliminary data.</text>
</comment>
<dbReference type="InterPro" id="IPR035897">
    <property type="entry name" value="Toll_tir_struct_dom_sf"/>
</dbReference>
<dbReference type="AlphaFoldDB" id="A0A1E3WAZ4"/>
<name>A0A1E3WAZ4_9HYPH</name>
<keyword evidence="1" id="KW-0812">Transmembrane</keyword>
<keyword evidence="4" id="KW-1185">Reference proteome</keyword>
<keyword evidence="1" id="KW-1133">Transmembrane helix</keyword>
<evidence type="ECO:0000256" key="1">
    <source>
        <dbReference type="SAM" id="Phobius"/>
    </source>
</evidence>
<organism evidence="3 4">
    <name type="scientific">Methyloceanibacter marginalis</name>
    <dbReference type="NCBI Taxonomy" id="1774971"/>
    <lineage>
        <taxon>Bacteria</taxon>
        <taxon>Pseudomonadati</taxon>
        <taxon>Pseudomonadota</taxon>
        <taxon>Alphaproteobacteria</taxon>
        <taxon>Hyphomicrobiales</taxon>
        <taxon>Hyphomicrobiaceae</taxon>
        <taxon>Methyloceanibacter</taxon>
    </lineage>
</organism>
<evidence type="ECO:0000313" key="3">
    <source>
        <dbReference type="EMBL" id="ODS02974.1"/>
    </source>
</evidence>
<gene>
    <name evidence="3" type="ORF">AUC71_12330</name>
</gene>
<dbReference type="Gene3D" id="3.40.50.10140">
    <property type="entry name" value="Toll/interleukin-1 receptor homology (TIR) domain"/>
    <property type="match status" value="1"/>
</dbReference>
<evidence type="ECO:0000313" key="4">
    <source>
        <dbReference type="Proteomes" id="UP000095042"/>
    </source>
</evidence>
<dbReference type="SUPFAM" id="SSF52200">
    <property type="entry name" value="Toll/Interleukin receptor TIR domain"/>
    <property type="match status" value="1"/>
</dbReference>
<feature type="transmembrane region" description="Helical" evidence="1">
    <location>
        <begin position="200"/>
        <end position="219"/>
    </location>
</feature>
<reference evidence="3 4" key="1">
    <citation type="journal article" date="2016" name="Environ. Microbiol.">
        <title>New Methyloceanibacter diversity from North Sea sediments includes methanotroph containing solely the soluble methane monooxygenase.</title>
        <authorList>
            <person name="Vekeman B."/>
            <person name="Kerckhof F.M."/>
            <person name="Cremers G."/>
            <person name="de Vos P."/>
            <person name="Vandamme P."/>
            <person name="Boon N."/>
            <person name="Op den Camp H.J."/>
            <person name="Heylen K."/>
        </authorList>
    </citation>
    <scope>NUCLEOTIDE SEQUENCE [LARGE SCALE GENOMIC DNA]</scope>
    <source>
        <strain evidence="3 4">R-67177</strain>
    </source>
</reference>
<dbReference type="GO" id="GO:0007165">
    <property type="term" value="P:signal transduction"/>
    <property type="evidence" value="ECO:0007669"/>
    <property type="project" value="InterPro"/>
</dbReference>
<dbReference type="RefSeq" id="WP_069623825.1">
    <property type="nucleotide sequence ID" value="NZ_LPWD01000189.1"/>
</dbReference>
<sequence>MAEPVAFRYRAFISYSHADTAWAKWLHRGLESFRIDKDLAGRETATGTVPKSLRPVFRDRDDFTAGHSLTDQTLAALDASAALIVLCSPAAARSKYVTEEIRLFKTRHPERPVIPLIVGGTPGDPDTECFPPSLKYKLDDQGRITDEPVEMLAADAREAGDGKQLALAKVIAGLLGVSSDDIFRRAERDRRRKGRVRNGIAAVLALLVVLASGSAVYAWQQLKTNEAFLTATLKTTTEIVNTAVSQAETFGVPRKATLALLSKAEGLFDNMALLGRPTPELRFQKAWMLIQFARNYEALGDTTKQNTRSDAALEIMTNLAPSAPDNTEYQMLFAPR</sequence>
<dbReference type="EMBL" id="LPWD01000189">
    <property type="protein sequence ID" value="ODS02974.1"/>
    <property type="molecule type" value="Genomic_DNA"/>
</dbReference>
<dbReference type="OrthoDB" id="8416304at2"/>
<feature type="domain" description="TIR" evidence="2">
    <location>
        <begin position="7"/>
        <end position="160"/>
    </location>
</feature>
<dbReference type="Proteomes" id="UP000095042">
    <property type="component" value="Unassembled WGS sequence"/>
</dbReference>
<dbReference type="InterPro" id="IPR000157">
    <property type="entry name" value="TIR_dom"/>
</dbReference>
<protein>
    <recommendedName>
        <fullName evidence="2">TIR domain-containing protein</fullName>
    </recommendedName>
</protein>
<keyword evidence="1" id="KW-0472">Membrane</keyword>
<evidence type="ECO:0000259" key="2">
    <source>
        <dbReference type="PROSITE" id="PS50104"/>
    </source>
</evidence>
<proteinExistence type="predicted"/>